<dbReference type="GO" id="GO:0005956">
    <property type="term" value="C:protein kinase CK2 complex"/>
    <property type="evidence" value="ECO:0007669"/>
    <property type="project" value="TreeGrafter"/>
</dbReference>
<dbReference type="PROSITE" id="PS50011">
    <property type="entry name" value="PROTEIN_KINASE_DOM"/>
    <property type="match status" value="1"/>
</dbReference>
<dbReference type="Gene3D" id="1.10.510.10">
    <property type="entry name" value="Transferase(Phosphotransferase) domain 1"/>
    <property type="match status" value="1"/>
</dbReference>
<comment type="similarity">
    <text evidence="10">Belongs to the protein kinase superfamily.</text>
</comment>
<dbReference type="PANTHER" id="PTHR24054:SF0">
    <property type="entry name" value="CASEIN KINASE II SUBUNIT ALPHA"/>
    <property type="match status" value="1"/>
</dbReference>
<evidence type="ECO:0000256" key="1">
    <source>
        <dbReference type="ARBA" id="ARBA00012513"/>
    </source>
</evidence>
<dbReference type="STRING" id="291195.A0A437AIB3"/>
<evidence type="ECO:0000259" key="11">
    <source>
        <dbReference type="PROSITE" id="PS50011"/>
    </source>
</evidence>
<dbReference type="InterPro" id="IPR008271">
    <property type="entry name" value="Ser/Thr_kinase_AS"/>
</dbReference>
<evidence type="ECO:0000256" key="2">
    <source>
        <dbReference type="ARBA" id="ARBA00022527"/>
    </source>
</evidence>
<evidence type="ECO:0000256" key="6">
    <source>
        <dbReference type="ARBA" id="ARBA00022840"/>
    </source>
</evidence>
<keyword evidence="2 10" id="KW-0723">Serine/threonine-protein kinase</keyword>
<keyword evidence="13" id="KW-1185">Reference proteome</keyword>
<dbReference type="EMBL" id="RCSS01000722">
    <property type="protein sequence ID" value="RVD90915.1"/>
    <property type="molecule type" value="Genomic_DNA"/>
</dbReference>
<dbReference type="AlphaFoldDB" id="A0A437AIB3"/>
<evidence type="ECO:0000256" key="9">
    <source>
        <dbReference type="PROSITE-ProRule" id="PRU10141"/>
    </source>
</evidence>
<accession>A0A437AIB3</accession>
<feature type="domain" description="Protein kinase" evidence="11">
    <location>
        <begin position="19"/>
        <end position="347"/>
    </location>
</feature>
<keyword evidence="3" id="KW-0808">Transferase</keyword>
<dbReference type="PROSITE" id="PS00107">
    <property type="entry name" value="PROTEIN_KINASE_ATP"/>
    <property type="match status" value="1"/>
</dbReference>
<proteinExistence type="inferred from homology"/>
<reference evidence="12 13" key="1">
    <citation type="submission" date="2018-10" db="EMBL/GenBank/DDBJ databases">
        <title>Draft genome sequence of the microsporidian Tubulinosema ratisbonensis.</title>
        <authorList>
            <person name="Polonais V."/>
            <person name="Peyretaillade E."/>
            <person name="Niehus S."/>
            <person name="Wawrzyniak I."/>
            <person name="Franchet A."/>
            <person name="Gaspin C."/>
            <person name="Reichstadt M."/>
            <person name="Belser C."/>
            <person name="Labadie K."/>
            <person name="Delbac F."/>
            <person name="Ferrandon D."/>
        </authorList>
    </citation>
    <scope>NUCLEOTIDE SEQUENCE [LARGE SCALE GENOMIC DNA]</scope>
    <source>
        <strain evidence="12 13">Franzen</strain>
    </source>
</reference>
<evidence type="ECO:0000256" key="7">
    <source>
        <dbReference type="ARBA" id="ARBA00047899"/>
    </source>
</evidence>
<evidence type="ECO:0000256" key="4">
    <source>
        <dbReference type="ARBA" id="ARBA00022741"/>
    </source>
</evidence>
<dbReference type="InterPro" id="IPR011009">
    <property type="entry name" value="Kinase-like_dom_sf"/>
</dbReference>
<dbReference type="OrthoDB" id="10020333at2759"/>
<evidence type="ECO:0000313" key="13">
    <source>
        <dbReference type="Proteomes" id="UP000282876"/>
    </source>
</evidence>
<protein>
    <recommendedName>
        <fullName evidence="1">non-specific serine/threonine protein kinase</fullName>
        <ecNumber evidence="1">2.7.11.1</ecNumber>
    </recommendedName>
</protein>
<dbReference type="GO" id="GO:0005829">
    <property type="term" value="C:cytosol"/>
    <property type="evidence" value="ECO:0007669"/>
    <property type="project" value="TreeGrafter"/>
</dbReference>
<dbReference type="InterPro" id="IPR000719">
    <property type="entry name" value="Prot_kinase_dom"/>
</dbReference>
<dbReference type="InterPro" id="IPR017441">
    <property type="entry name" value="Protein_kinase_ATP_BS"/>
</dbReference>
<dbReference type="GO" id="GO:0005524">
    <property type="term" value="F:ATP binding"/>
    <property type="evidence" value="ECO:0007669"/>
    <property type="project" value="UniProtKB-UniRule"/>
</dbReference>
<dbReference type="GO" id="GO:0004674">
    <property type="term" value="F:protein serine/threonine kinase activity"/>
    <property type="evidence" value="ECO:0007669"/>
    <property type="project" value="UniProtKB-KW"/>
</dbReference>
<comment type="catalytic activity">
    <reaction evidence="8">
        <text>L-seryl-[protein] + ATP = O-phospho-L-seryl-[protein] + ADP + H(+)</text>
        <dbReference type="Rhea" id="RHEA:17989"/>
        <dbReference type="Rhea" id="RHEA-COMP:9863"/>
        <dbReference type="Rhea" id="RHEA-COMP:11604"/>
        <dbReference type="ChEBI" id="CHEBI:15378"/>
        <dbReference type="ChEBI" id="CHEBI:29999"/>
        <dbReference type="ChEBI" id="CHEBI:30616"/>
        <dbReference type="ChEBI" id="CHEBI:83421"/>
        <dbReference type="ChEBI" id="CHEBI:456216"/>
        <dbReference type="EC" id="2.7.11.1"/>
    </reaction>
</comment>
<evidence type="ECO:0000313" key="12">
    <source>
        <dbReference type="EMBL" id="RVD90915.1"/>
    </source>
</evidence>
<dbReference type="Pfam" id="PF00069">
    <property type="entry name" value="Pkinase"/>
    <property type="match status" value="2"/>
</dbReference>
<dbReference type="Gene3D" id="3.30.200.20">
    <property type="entry name" value="Phosphorylase Kinase, domain 1"/>
    <property type="match status" value="1"/>
</dbReference>
<dbReference type="SMART" id="SM00220">
    <property type="entry name" value="S_TKc"/>
    <property type="match status" value="1"/>
</dbReference>
<dbReference type="EC" id="2.7.11.1" evidence="1"/>
<gene>
    <name evidence="12" type="ORF">TUBRATIS_26550</name>
</gene>
<keyword evidence="4 9" id="KW-0547">Nucleotide-binding</keyword>
<keyword evidence="6 9" id="KW-0067">ATP-binding</keyword>
<evidence type="ECO:0000256" key="8">
    <source>
        <dbReference type="ARBA" id="ARBA00048679"/>
    </source>
</evidence>
<dbReference type="SUPFAM" id="SSF56112">
    <property type="entry name" value="Protein kinase-like (PK-like)"/>
    <property type="match status" value="1"/>
</dbReference>
<comment type="catalytic activity">
    <reaction evidence="7">
        <text>L-threonyl-[protein] + ATP = O-phospho-L-threonyl-[protein] + ADP + H(+)</text>
        <dbReference type="Rhea" id="RHEA:46608"/>
        <dbReference type="Rhea" id="RHEA-COMP:11060"/>
        <dbReference type="Rhea" id="RHEA-COMP:11605"/>
        <dbReference type="ChEBI" id="CHEBI:15378"/>
        <dbReference type="ChEBI" id="CHEBI:30013"/>
        <dbReference type="ChEBI" id="CHEBI:30616"/>
        <dbReference type="ChEBI" id="CHEBI:61977"/>
        <dbReference type="ChEBI" id="CHEBI:456216"/>
        <dbReference type="EC" id="2.7.11.1"/>
    </reaction>
</comment>
<dbReference type="Proteomes" id="UP000282876">
    <property type="component" value="Unassembled WGS sequence"/>
</dbReference>
<dbReference type="GO" id="GO:0051726">
    <property type="term" value="P:regulation of cell cycle"/>
    <property type="evidence" value="ECO:0007669"/>
    <property type="project" value="TreeGrafter"/>
</dbReference>
<sequence length="348" mass="40721">MNLNVQKEIQLIDFLKTKYKIIKKIGEGTFSMVFQVEDLNEEEYNKNLYVIKAITRTTSPNRIIDELKFLKELRGKNNIIPLLGCHRHEDQICVIFPYFEGVEFREFLRYATVNEIKEYMYNLLLAIKQCHDLKIIHRDIKPNNFLYNPNLKKGYLIDFGLAQRDKVEKRKEILFEDKSNIKTPSLLFFNSSISRTAPPPGYYIEDSRPQLRAHKAGTRGYRAPEVLFRSSRQTCKIDIWSAGVIFLMLCCKQHPFFNSSDELDSLVEIATIFGHEAMRKVAKYYERVYRSNLNTIPNDSISFETIVNSLNSELKLPVDGFDLMYKMLELNGDIRISAEDALKHPFFK</sequence>
<dbReference type="PROSITE" id="PS00108">
    <property type="entry name" value="PROTEIN_KINASE_ST"/>
    <property type="match status" value="1"/>
</dbReference>
<dbReference type="CDD" id="cd14019">
    <property type="entry name" value="STKc_Cdc7"/>
    <property type="match status" value="1"/>
</dbReference>
<keyword evidence="5 12" id="KW-0418">Kinase</keyword>
<feature type="binding site" evidence="9">
    <location>
        <position position="52"/>
    </location>
    <ligand>
        <name>ATP</name>
        <dbReference type="ChEBI" id="CHEBI:30616"/>
    </ligand>
</feature>
<comment type="caution">
    <text evidence="12">The sequence shown here is derived from an EMBL/GenBank/DDBJ whole genome shotgun (WGS) entry which is preliminary data.</text>
</comment>
<evidence type="ECO:0000256" key="10">
    <source>
        <dbReference type="RuleBase" id="RU000304"/>
    </source>
</evidence>
<evidence type="ECO:0000256" key="3">
    <source>
        <dbReference type="ARBA" id="ARBA00022679"/>
    </source>
</evidence>
<name>A0A437AIB3_9MICR</name>
<dbReference type="VEuPathDB" id="MicrosporidiaDB:TUBRATIS_26550"/>
<dbReference type="GO" id="GO:0005634">
    <property type="term" value="C:nucleus"/>
    <property type="evidence" value="ECO:0007669"/>
    <property type="project" value="TreeGrafter"/>
</dbReference>
<dbReference type="InterPro" id="IPR045216">
    <property type="entry name" value="CK2_alpha"/>
</dbReference>
<organism evidence="12 13">
    <name type="scientific">Tubulinosema ratisbonensis</name>
    <dbReference type="NCBI Taxonomy" id="291195"/>
    <lineage>
        <taxon>Eukaryota</taxon>
        <taxon>Fungi</taxon>
        <taxon>Fungi incertae sedis</taxon>
        <taxon>Microsporidia</taxon>
        <taxon>Tubulinosematoidea</taxon>
        <taxon>Tubulinosematidae</taxon>
        <taxon>Tubulinosema</taxon>
    </lineage>
</organism>
<evidence type="ECO:0000256" key="5">
    <source>
        <dbReference type="ARBA" id="ARBA00022777"/>
    </source>
</evidence>
<dbReference type="PANTHER" id="PTHR24054">
    <property type="entry name" value="CASEIN KINASE II SUBUNIT ALPHA"/>
    <property type="match status" value="1"/>
</dbReference>